<evidence type="ECO:0000313" key="10">
    <source>
        <dbReference type="Proteomes" id="UP001233999"/>
    </source>
</evidence>
<evidence type="ECO:0000256" key="1">
    <source>
        <dbReference type="ARBA" id="ARBA00009796"/>
    </source>
</evidence>
<comment type="caution">
    <text evidence="9">The sequence shown here is derived from an EMBL/GenBank/DDBJ whole genome shotgun (WGS) entry which is preliminary data.</text>
</comment>
<protein>
    <recommendedName>
        <fullName evidence="2">thioredoxin-dependent peroxiredoxin</fullName>
        <ecNumber evidence="2">1.11.1.24</ecNumber>
    </recommendedName>
</protein>
<feature type="transmembrane region" description="Helical" evidence="7">
    <location>
        <begin position="49"/>
        <end position="74"/>
    </location>
</feature>
<keyword evidence="3" id="KW-0560">Oxidoreductase</keyword>
<feature type="non-terminal residue" evidence="9">
    <location>
        <position position="86"/>
    </location>
</feature>
<dbReference type="AlphaFoldDB" id="A0AAD8AGP7"/>
<name>A0AAD8AGP7_DIPPU</name>
<keyword evidence="7" id="KW-0472">Membrane</keyword>
<dbReference type="InterPro" id="IPR050217">
    <property type="entry name" value="Peroxiredoxin"/>
</dbReference>
<keyword evidence="4" id="KW-1015">Disulfide bond</keyword>
<dbReference type="GO" id="GO:0045454">
    <property type="term" value="P:cell redox homeostasis"/>
    <property type="evidence" value="ECO:0007669"/>
    <property type="project" value="TreeGrafter"/>
</dbReference>
<evidence type="ECO:0000256" key="7">
    <source>
        <dbReference type="SAM" id="Phobius"/>
    </source>
</evidence>
<dbReference type="InterPro" id="IPR000866">
    <property type="entry name" value="AhpC/TSA"/>
</dbReference>
<dbReference type="SUPFAM" id="SSF52833">
    <property type="entry name" value="Thioredoxin-like"/>
    <property type="match status" value="1"/>
</dbReference>
<evidence type="ECO:0000259" key="8">
    <source>
        <dbReference type="Pfam" id="PF00578"/>
    </source>
</evidence>
<sequence length="86" mass="9803">LRMPMPELEKPAPQFTNTAVVNGEFKEISLTDFKGQYVVLFFYPLDLNISLLLLLLLLLLCSSTFVCPTELIAFSDRAEEFKKINC</sequence>
<keyword evidence="5" id="KW-0676">Redox-active center</keyword>
<evidence type="ECO:0000256" key="2">
    <source>
        <dbReference type="ARBA" id="ARBA00013017"/>
    </source>
</evidence>
<dbReference type="Pfam" id="PF00578">
    <property type="entry name" value="AhpC-TSA"/>
    <property type="match status" value="1"/>
</dbReference>
<dbReference type="GO" id="GO:0019430">
    <property type="term" value="P:removal of superoxide radicals"/>
    <property type="evidence" value="ECO:0007669"/>
    <property type="project" value="TreeGrafter"/>
</dbReference>
<feature type="non-terminal residue" evidence="9">
    <location>
        <position position="1"/>
    </location>
</feature>
<gene>
    <name evidence="9" type="ORF">L9F63_011679</name>
</gene>
<evidence type="ECO:0000256" key="6">
    <source>
        <dbReference type="ARBA" id="ARBA00049091"/>
    </source>
</evidence>
<proteinExistence type="inferred from homology"/>
<dbReference type="GO" id="GO:0008379">
    <property type="term" value="F:thioredoxin peroxidase activity"/>
    <property type="evidence" value="ECO:0007669"/>
    <property type="project" value="TreeGrafter"/>
</dbReference>
<dbReference type="InterPro" id="IPR036249">
    <property type="entry name" value="Thioredoxin-like_sf"/>
</dbReference>
<dbReference type="GO" id="GO:0042744">
    <property type="term" value="P:hydrogen peroxide catabolic process"/>
    <property type="evidence" value="ECO:0007669"/>
    <property type="project" value="TreeGrafter"/>
</dbReference>
<comment type="similarity">
    <text evidence="1">Belongs to the peroxiredoxin family. AhpC/Prx1 subfamily.</text>
</comment>
<keyword evidence="10" id="KW-1185">Reference proteome</keyword>
<dbReference type="PANTHER" id="PTHR10681">
    <property type="entry name" value="THIOREDOXIN PEROXIDASE"/>
    <property type="match status" value="1"/>
</dbReference>
<evidence type="ECO:0000313" key="9">
    <source>
        <dbReference type="EMBL" id="KAJ9597458.1"/>
    </source>
</evidence>
<dbReference type="Gene3D" id="3.40.30.10">
    <property type="entry name" value="Glutaredoxin"/>
    <property type="match status" value="1"/>
</dbReference>
<feature type="domain" description="Alkyl hydroperoxide reductase subunit C/ Thiol specific antioxidant" evidence="8">
    <location>
        <begin position="10"/>
        <end position="46"/>
    </location>
</feature>
<reference evidence="9" key="2">
    <citation type="submission" date="2023-05" db="EMBL/GenBank/DDBJ databases">
        <authorList>
            <person name="Fouks B."/>
        </authorList>
    </citation>
    <scope>NUCLEOTIDE SEQUENCE</scope>
    <source>
        <strain evidence="9">Stay&amp;Tobe</strain>
        <tissue evidence="9">Testes</tissue>
    </source>
</reference>
<dbReference type="Proteomes" id="UP001233999">
    <property type="component" value="Unassembled WGS sequence"/>
</dbReference>
<comment type="catalytic activity">
    <reaction evidence="6">
        <text>a hydroperoxide + [thioredoxin]-dithiol = an alcohol + [thioredoxin]-disulfide + H2O</text>
        <dbReference type="Rhea" id="RHEA:62620"/>
        <dbReference type="Rhea" id="RHEA-COMP:10698"/>
        <dbReference type="Rhea" id="RHEA-COMP:10700"/>
        <dbReference type="ChEBI" id="CHEBI:15377"/>
        <dbReference type="ChEBI" id="CHEBI:29950"/>
        <dbReference type="ChEBI" id="CHEBI:30879"/>
        <dbReference type="ChEBI" id="CHEBI:35924"/>
        <dbReference type="ChEBI" id="CHEBI:50058"/>
        <dbReference type="EC" id="1.11.1.24"/>
    </reaction>
</comment>
<organism evidence="9 10">
    <name type="scientific">Diploptera punctata</name>
    <name type="common">Pacific beetle cockroach</name>
    <dbReference type="NCBI Taxonomy" id="6984"/>
    <lineage>
        <taxon>Eukaryota</taxon>
        <taxon>Metazoa</taxon>
        <taxon>Ecdysozoa</taxon>
        <taxon>Arthropoda</taxon>
        <taxon>Hexapoda</taxon>
        <taxon>Insecta</taxon>
        <taxon>Pterygota</taxon>
        <taxon>Neoptera</taxon>
        <taxon>Polyneoptera</taxon>
        <taxon>Dictyoptera</taxon>
        <taxon>Blattodea</taxon>
        <taxon>Blaberoidea</taxon>
        <taxon>Blaberidae</taxon>
        <taxon>Diplopterinae</taxon>
        <taxon>Diploptera</taxon>
    </lineage>
</organism>
<accession>A0AAD8AGP7</accession>
<dbReference type="EMBL" id="JASPKZ010001607">
    <property type="protein sequence ID" value="KAJ9597458.1"/>
    <property type="molecule type" value="Genomic_DNA"/>
</dbReference>
<evidence type="ECO:0000256" key="5">
    <source>
        <dbReference type="ARBA" id="ARBA00023284"/>
    </source>
</evidence>
<evidence type="ECO:0000256" key="4">
    <source>
        <dbReference type="ARBA" id="ARBA00023157"/>
    </source>
</evidence>
<reference evidence="9" key="1">
    <citation type="journal article" date="2023" name="IScience">
        <title>Live-bearing cockroach genome reveals convergent evolutionary mechanisms linked to viviparity in insects and beyond.</title>
        <authorList>
            <person name="Fouks B."/>
            <person name="Harrison M.C."/>
            <person name="Mikhailova A.A."/>
            <person name="Marchal E."/>
            <person name="English S."/>
            <person name="Carruthers M."/>
            <person name="Jennings E.C."/>
            <person name="Chiamaka E.L."/>
            <person name="Frigard R.A."/>
            <person name="Pippel M."/>
            <person name="Attardo G.M."/>
            <person name="Benoit J.B."/>
            <person name="Bornberg-Bauer E."/>
            <person name="Tobe S.S."/>
        </authorList>
    </citation>
    <scope>NUCLEOTIDE SEQUENCE</scope>
    <source>
        <strain evidence="9">Stay&amp;Tobe</strain>
    </source>
</reference>
<dbReference type="PANTHER" id="PTHR10681:SF163">
    <property type="entry name" value="AT16346P-RELATED"/>
    <property type="match status" value="1"/>
</dbReference>
<evidence type="ECO:0000256" key="3">
    <source>
        <dbReference type="ARBA" id="ARBA00023002"/>
    </source>
</evidence>
<dbReference type="GO" id="GO:0005829">
    <property type="term" value="C:cytosol"/>
    <property type="evidence" value="ECO:0007669"/>
    <property type="project" value="TreeGrafter"/>
</dbReference>
<keyword evidence="7" id="KW-0812">Transmembrane</keyword>
<keyword evidence="7" id="KW-1133">Transmembrane helix</keyword>
<dbReference type="EC" id="1.11.1.24" evidence="2"/>